<keyword evidence="3" id="KW-0378">Hydrolase</keyword>
<reference evidence="12" key="1">
    <citation type="submission" date="2025-08" db="UniProtKB">
        <authorList>
            <consortium name="RefSeq"/>
        </authorList>
    </citation>
    <scope>IDENTIFICATION</scope>
</reference>
<dbReference type="InterPro" id="IPR025661">
    <property type="entry name" value="Pept_asp_AS"/>
</dbReference>
<dbReference type="Proteomes" id="UP000189705">
    <property type="component" value="Unplaced"/>
</dbReference>
<evidence type="ECO:0000256" key="6">
    <source>
        <dbReference type="ARBA" id="ARBA00023157"/>
    </source>
</evidence>
<dbReference type="InterPro" id="IPR039417">
    <property type="entry name" value="Peptidase_C1A_papain-like"/>
</dbReference>
<evidence type="ECO:0000313" key="11">
    <source>
        <dbReference type="Proteomes" id="UP000189705"/>
    </source>
</evidence>
<gene>
    <name evidence="12" type="primary">LOC102386563</name>
</gene>
<keyword evidence="8" id="KW-0732">Signal</keyword>
<accession>A0A1U7SNA7</accession>
<feature type="domain" description="Cathepsin propeptide inhibitor" evidence="10">
    <location>
        <begin position="43"/>
        <end position="100"/>
    </location>
</feature>
<comment type="similarity">
    <text evidence="1">Belongs to the peptidase C1 family.</text>
</comment>
<evidence type="ECO:0000256" key="4">
    <source>
        <dbReference type="ARBA" id="ARBA00022807"/>
    </source>
</evidence>
<dbReference type="PROSITE" id="PS00139">
    <property type="entry name" value="THIOL_PROTEASE_CYS"/>
    <property type="match status" value="1"/>
</dbReference>
<proteinExistence type="inferred from homology"/>
<keyword evidence="11" id="KW-1185">Reference proteome</keyword>
<dbReference type="InterPro" id="IPR025660">
    <property type="entry name" value="Pept_his_AS"/>
</dbReference>
<dbReference type="AlphaFoldDB" id="A0A1U7SNA7"/>
<dbReference type="InParanoid" id="A0A1U7SNA7"/>
<dbReference type="InterPro" id="IPR000169">
    <property type="entry name" value="Pept_cys_AS"/>
</dbReference>
<evidence type="ECO:0000256" key="3">
    <source>
        <dbReference type="ARBA" id="ARBA00022801"/>
    </source>
</evidence>
<dbReference type="PROSITE" id="PS00640">
    <property type="entry name" value="THIOL_PROTEASE_ASN"/>
    <property type="match status" value="1"/>
</dbReference>
<dbReference type="InterPro" id="IPR038765">
    <property type="entry name" value="Papain-like_cys_pep_sf"/>
</dbReference>
<feature type="domain" description="Peptidase C1A papain C-terminal" evidence="9">
    <location>
        <begin position="124"/>
        <end position="336"/>
    </location>
</feature>
<feature type="region of interest" description="Disordered" evidence="7">
    <location>
        <begin position="111"/>
        <end position="130"/>
    </location>
</feature>
<evidence type="ECO:0000256" key="7">
    <source>
        <dbReference type="SAM" id="MobiDB-lite"/>
    </source>
</evidence>
<feature type="chain" id="PRO_5018792352" evidence="8">
    <location>
        <begin position="21"/>
        <end position="351"/>
    </location>
</feature>
<dbReference type="PRINTS" id="PR00705">
    <property type="entry name" value="PAPAIN"/>
</dbReference>
<dbReference type="RefSeq" id="XP_006038953.1">
    <property type="nucleotide sequence ID" value="XM_006038891.1"/>
</dbReference>
<dbReference type="SMART" id="SM00848">
    <property type="entry name" value="Inhibitor_I29"/>
    <property type="match status" value="1"/>
</dbReference>
<dbReference type="STRING" id="38654.A0A1U7SNA7"/>
<evidence type="ECO:0000259" key="10">
    <source>
        <dbReference type="SMART" id="SM00848"/>
    </source>
</evidence>
<dbReference type="GO" id="GO:0008234">
    <property type="term" value="F:cysteine-type peptidase activity"/>
    <property type="evidence" value="ECO:0007669"/>
    <property type="project" value="UniProtKB-KW"/>
</dbReference>
<dbReference type="GeneID" id="102386563"/>
<dbReference type="InterPro" id="IPR000668">
    <property type="entry name" value="Peptidase_C1A_C"/>
</dbReference>
<dbReference type="OrthoDB" id="387093at2759"/>
<dbReference type="PROSITE" id="PS00639">
    <property type="entry name" value="THIOL_PROTEASE_HIS"/>
    <property type="match status" value="1"/>
</dbReference>
<evidence type="ECO:0000259" key="9">
    <source>
        <dbReference type="SMART" id="SM00645"/>
    </source>
</evidence>
<dbReference type="SUPFAM" id="SSF54001">
    <property type="entry name" value="Cysteine proteinases"/>
    <property type="match status" value="1"/>
</dbReference>
<keyword evidence="6" id="KW-1015">Disulfide bond</keyword>
<dbReference type="PANTHER" id="PTHR12411">
    <property type="entry name" value="CYSTEINE PROTEASE FAMILY C1-RELATED"/>
    <property type="match status" value="1"/>
</dbReference>
<sequence length="351" mass="38587">MESTVLSACLLLLLLGWGDGAVLPPDVLDTAPEPSMVELIQLFQDFMSRFNKTYSNPEEQHRRLLIFRQNLATARALEEAGQGLAQFGVTRFSDLTEEEFRAQLLSPMPGHTLRPAAQSPSKPAPPSCDWRKAGAVTPAKDQGLCGSCWAFAAVANIESLWFIRHQDLYNLSVQQVLDCSRLQVACGGGFPWDAFTVAWMYGLTQEEQYPYIGCQSLCKSGHQAVASIKIFQFLSSDEKKLAAHIATRGPVTVGINANLLQFYVEGIITKNMTCHCNPEEINHAVLLVGYGLAPEKKTPYWIVKNSWGPEWGEEGFFRIYRGGNACGIASLPVTAMVHEGAFDAAIESCPP</sequence>
<evidence type="ECO:0000256" key="2">
    <source>
        <dbReference type="ARBA" id="ARBA00022670"/>
    </source>
</evidence>
<dbReference type="SMART" id="SM00645">
    <property type="entry name" value="Pept_C1"/>
    <property type="match status" value="1"/>
</dbReference>
<evidence type="ECO:0000313" key="12">
    <source>
        <dbReference type="RefSeq" id="XP_006038953.1"/>
    </source>
</evidence>
<keyword evidence="2" id="KW-0645">Protease</keyword>
<name>A0A1U7SNA7_ALLSI</name>
<evidence type="ECO:0000256" key="1">
    <source>
        <dbReference type="ARBA" id="ARBA00008455"/>
    </source>
</evidence>
<dbReference type="FunFam" id="3.90.70.10:FF:000103">
    <property type="entry name" value="Hypothetical LOC496748"/>
    <property type="match status" value="1"/>
</dbReference>
<dbReference type="Pfam" id="PF00112">
    <property type="entry name" value="Peptidase_C1"/>
    <property type="match status" value="1"/>
</dbReference>
<dbReference type="InterPro" id="IPR013128">
    <property type="entry name" value="Peptidase_C1A"/>
</dbReference>
<dbReference type="Gene3D" id="3.90.70.10">
    <property type="entry name" value="Cysteine proteinases"/>
    <property type="match status" value="1"/>
</dbReference>
<dbReference type="Pfam" id="PF08246">
    <property type="entry name" value="Inhibitor_I29"/>
    <property type="match status" value="1"/>
</dbReference>
<feature type="signal peptide" evidence="8">
    <location>
        <begin position="1"/>
        <end position="20"/>
    </location>
</feature>
<dbReference type="CDD" id="cd02248">
    <property type="entry name" value="Peptidase_C1A"/>
    <property type="match status" value="1"/>
</dbReference>
<evidence type="ECO:0000256" key="5">
    <source>
        <dbReference type="ARBA" id="ARBA00023145"/>
    </source>
</evidence>
<dbReference type="KEGG" id="asn:102386563"/>
<protein>
    <submittedName>
        <fullName evidence="12">Cathepsin W-like</fullName>
    </submittedName>
</protein>
<keyword evidence="5" id="KW-0865">Zymogen</keyword>
<organism evidence="11 12">
    <name type="scientific">Alligator sinensis</name>
    <name type="common">Chinese alligator</name>
    <dbReference type="NCBI Taxonomy" id="38654"/>
    <lineage>
        <taxon>Eukaryota</taxon>
        <taxon>Metazoa</taxon>
        <taxon>Chordata</taxon>
        <taxon>Craniata</taxon>
        <taxon>Vertebrata</taxon>
        <taxon>Euteleostomi</taxon>
        <taxon>Archelosauria</taxon>
        <taxon>Archosauria</taxon>
        <taxon>Crocodylia</taxon>
        <taxon>Alligatoridae</taxon>
        <taxon>Alligatorinae</taxon>
        <taxon>Alligator</taxon>
    </lineage>
</organism>
<keyword evidence="4" id="KW-0788">Thiol protease</keyword>
<evidence type="ECO:0000256" key="8">
    <source>
        <dbReference type="SAM" id="SignalP"/>
    </source>
</evidence>
<dbReference type="GO" id="GO:0006508">
    <property type="term" value="P:proteolysis"/>
    <property type="evidence" value="ECO:0007669"/>
    <property type="project" value="UniProtKB-KW"/>
</dbReference>
<dbReference type="eggNOG" id="KOG1542">
    <property type="taxonomic scope" value="Eukaryota"/>
</dbReference>
<dbReference type="InterPro" id="IPR013201">
    <property type="entry name" value="Prot_inhib_I29"/>
</dbReference>